<evidence type="ECO:0000313" key="1">
    <source>
        <dbReference type="EMBL" id="MDR7328785.1"/>
    </source>
</evidence>
<dbReference type="InterPro" id="IPR043132">
    <property type="entry name" value="BCAT-like_C"/>
</dbReference>
<dbReference type="InterPro" id="IPR001544">
    <property type="entry name" value="Aminotrans_IV"/>
</dbReference>
<dbReference type="Pfam" id="PF01063">
    <property type="entry name" value="Aminotran_4"/>
    <property type="match status" value="1"/>
</dbReference>
<accession>A0ABU1ZV30</accession>
<dbReference type="SUPFAM" id="SSF56752">
    <property type="entry name" value="D-aminoacid aminotransferase-like PLP-dependent enzymes"/>
    <property type="match status" value="1"/>
</dbReference>
<sequence length="239" mass="26275">MSEHVTTFAVEGGRTPNLGAHLARISDGASVSPHRMAQIREELGRLGGDDYRAVITGSEGQATVIRRPLNAHQGNIVAAIPVRDERRRPLVKGPDMGWQNQQVLLARSAGAHDSLLQTDDGAIVSSLRSALLVFPREEPNTVLYSGHPKTTPSVTLEATLDWLRGLGITARRKDEGFSLKEIFSGETWTLNSVFGIRRIDHWMEYRTKRPATLLVDGERGLIPTAEAAEAARWARAEEI</sequence>
<keyword evidence="1" id="KW-0032">Aminotransferase</keyword>
<gene>
    <name evidence="1" type="ORF">J2S39_000461</name>
</gene>
<evidence type="ECO:0000313" key="2">
    <source>
        <dbReference type="Proteomes" id="UP001180840"/>
    </source>
</evidence>
<dbReference type="GO" id="GO:0008483">
    <property type="term" value="F:transaminase activity"/>
    <property type="evidence" value="ECO:0007669"/>
    <property type="project" value="UniProtKB-KW"/>
</dbReference>
<dbReference type="Proteomes" id="UP001180840">
    <property type="component" value="Unassembled WGS sequence"/>
</dbReference>
<dbReference type="InterPro" id="IPR036038">
    <property type="entry name" value="Aminotransferase-like"/>
</dbReference>
<reference evidence="1" key="1">
    <citation type="submission" date="2023-07" db="EMBL/GenBank/DDBJ databases">
        <title>Sequencing the genomes of 1000 actinobacteria strains.</title>
        <authorList>
            <person name="Klenk H.-P."/>
        </authorList>
    </citation>
    <scope>NUCLEOTIDE SEQUENCE</scope>
    <source>
        <strain evidence="1">DSM 107476</strain>
    </source>
</reference>
<keyword evidence="2" id="KW-1185">Reference proteome</keyword>
<keyword evidence="1" id="KW-0456">Lyase</keyword>
<comment type="caution">
    <text evidence="1">The sequence shown here is derived from an EMBL/GenBank/DDBJ whole genome shotgun (WGS) entry which is preliminary data.</text>
</comment>
<keyword evidence="1" id="KW-0808">Transferase</keyword>
<dbReference type="RefSeq" id="WP_290197780.1">
    <property type="nucleotide sequence ID" value="NZ_CP047654.1"/>
</dbReference>
<dbReference type="EMBL" id="JAVDXZ010000001">
    <property type="protein sequence ID" value="MDR7328785.1"/>
    <property type="molecule type" value="Genomic_DNA"/>
</dbReference>
<dbReference type="GO" id="GO:0016829">
    <property type="term" value="F:lyase activity"/>
    <property type="evidence" value="ECO:0007669"/>
    <property type="project" value="UniProtKB-KW"/>
</dbReference>
<name>A0ABU1ZV30_9CORY</name>
<proteinExistence type="predicted"/>
<protein>
    <submittedName>
        <fullName evidence="1">Branched-subunit amino acid aminotransferase/4-amino-4-deoxychorismate lyase</fullName>
    </submittedName>
</protein>
<dbReference type="Gene3D" id="3.20.10.10">
    <property type="entry name" value="D-amino Acid Aminotransferase, subunit A, domain 2"/>
    <property type="match status" value="1"/>
</dbReference>
<organism evidence="1 2">
    <name type="scientific">Corynebacterium guangdongense</name>
    <dbReference type="NCBI Taxonomy" id="1783348"/>
    <lineage>
        <taxon>Bacteria</taxon>
        <taxon>Bacillati</taxon>
        <taxon>Actinomycetota</taxon>
        <taxon>Actinomycetes</taxon>
        <taxon>Mycobacteriales</taxon>
        <taxon>Corynebacteriaceae</taxon>
        <taxon>Corynebacterium</taxon>
    </lineage>
</organism>